<sequence length="91" mass="10300">MVFRSFVVRRSVSESQRADARGSMVKATKPADDGLVRSVDRLPVDRQKLFVLVDKVWILLRWSSSVEPTRAAEWFAPTSATTGRRAQTNHL</sequence>
<evidence type="ECO:0000313" key="2">
    <source>
        <dbReference type="WBParaSite" id="PSAMB.scaffold21642size584.g38363.t1"/>
    </source>
</evidence>
<organism evidence="1 2">
    <name type="scientific">Plectus sambesii</name>
    <dbReference type="NCBI Taxonomy" id="2011161"/>
    <lineage>
        <taxon>Eukaryota</taxon>
        <taxon>Metazoa</taxon>
        <taxon>Ecdysozoa</taxon>
        <taxon>Nematoda</taxon>
        <taxon>Chromadorea</taxon>
        <taxon>Plectida</taxon>
        <taxon>Plectina</taxon>
        <taxon>Plectoidea</taxon>
        <taxon>Plectidae</taxon>
        <taxon>Plectus</taxon>
    </lineage>
</organism>
<dbReference type="AlphaFoldDB" id="A0A914VKP9"/>
<dbReference type="WBParaSite" id="PSAMB.scaffold21642size584.g38363.t1">
    <property type="protein sequence ID" value="PSAMB.scaffold21642size584.g38363.t1"/>
    <property type="gene ID" value="PSAMB.scaffold21642size584.g38363"/>
</dbReference>
<proteinExistence type="predicted"/>
<accession>A0A914VKP9</accession>
<reference evidence="2" key="1">
    <citation type="submission" date="2022-11" db="UniProtKB">
        <authorList>
            <consortium name="WormBaseParasite"/>
        </authorList>
    </citation>
    <scope>IDENTIFICATION</scope>
</reference>
<name>A0A914VKP9_9BILA</name>
<protein>
    <submittedName>
        <fullName evidence="2">Uncharacterized protein</fullName>
    </submittedName>
</protein>
<dbReference type="Proteomes" id="UP000887566">
    <property type="component" value="Unplaced"/>
</dbReference>
<keyword evidence="1" id="KW-1185">Reference proteome</keyword>
<evidence type="ECO:0000313" key="1">
    <source>
        <dbReference type="Proteomes" id="UP000887566"/>
    </source>
</evidence>